<dbReference type="GO" id="GO:0006281">
    <property type="term" value="P:DNA repair"/>
    <property type="evidence" value="ECO:0007669"/>
    <property type="project" value="InterPro"/>
</dbReference>
<dbReference type="EMBL" id="BK055796">
    <property type="protein sequence ID" value="DAE92807.1"/>
    <property type="molecule type" value="Genomic_DNA"/>
</dbReference>
<sequence length="141" mass="16180">MVRIYKYTVPLAPVTKKNSPQIFYMGARCPVCHKGKTVRVMPSAAYLKYERAAVYYLTPKPKKPIDTPCRVETRFYMPTHRRCDLPNHIEAIHDILVKAKILADDNNTIIASVDGSRVLYDKANPRTEIFIEELEVPQNDS</sequence>
<name>A0A8S5RU65_9CAUD</name>
<protein>
    <submittedName>
        <fullName evidence="1">Endodeoxyribonuclease RusA</fullName>
    </submittedName>
</protein>
<accession>A0A8S5RU65</accession>
<proteinExistence type="predicted"/>
<reference evidence="1" key="1">
    <citation type="journal article" date="2021" name="Proc. Natl. Acad. Sci. U.S.A.">
        <title>A Catalog of Tens of Thousands of Viruses from Human Metagenomes Reveals Hidden Associations with Chronic Diseases.</title>
        <authorList>
            <person name="Tisza M.J."/>
            <person name="Buck C.B."/>
        </authorList>
    </citation>
    <scope>NUCLEOTIDE SEQUENCE</scope>
    <source>
        <strain evidence="1">Cttzo28</strain>
    </source>
</reference>
<dbReference type="SUPFAM" id="SSF103084">
    <property type="entry name" value="Holliday junction resolvase RusA"/>
    <property type="match status" value="1"/>
</dbReference>
<dbReference type="GO" id="GO:0006310">
    <property type="term" value="P:DNA recombination"/>
    <property type="evidence" value="ECO:0007669"/>
    <property type="project" value="InterPro"/>
</dbReference>
<dbReference type="InterPro" id="IPR008822">
    <property type="entry name" value="Endonuclease_RusA-like"/>
</dbReference>
<organism evidence="1">
    <name type="scientific">Ackermannviridae sp</name>
    <dbReference type="NCBI Taxonomy" id="2831612"/>
    <lineage>
        <taxon>Viruses</taxon>
        <taxon>Duplodnaviria</taxon>
        <taxon>Heunggongvirae</taxon>
        <taxon>Uroviricota</taxon>
        <taxon>Caudoviricetes</taxon>
        <taxon>Pantevenvirales</taxon>
        <taxon>Ackermannviridae</taxon>
    </lineage>
</organism>
<evidence type="ECO:0000313" key="1">
    <source>
        <dbReference type="EMBL" id="DAE92807.1"/>
    </source>
</evidence>
<dbReference type="InterPro" id="IPR036614">
    <property type="entry name" value="RusA-like_sf"/>
</dbReference>
<dbReference type="Gene3D" id="3.30.1330.70">
    <property type="entry name" value="Holliday junction resolvase RusA"/>
    <property type="match status" value="1"/>
</dbReference>
<dbReference type="GO" id="GO:0000287">
    <property type="term" value="F:magnesium ion binding"/>
    <property type="evidence" value="ECO:0007669"/>
    <property type="project" value="InterPro"/>
</dbReference>
<dbReference type="Pfam" id="PF05866">
    <property type="entry name" value="RusA"/>
    <property type="match status" value="1"/>
</dbReference>